<protein>
    <submittedName>
        <fullName evidence="1">Putative cytoplasmic protein</fullName>
    </submittedName>
</protein>
<evidence type="ECO:0000313" key="1">
    <source>
        <dbReference type="EMBL" id="DAF95192.1"/>
    </source>
</evidence>
<reference evidence="1" key="1">
    <citation type="journal article" date="2021" name="Proc. Natl. Acad. Sci. U.S.A.">
        <title>A Catalog of Tens of Thousands of Viruses from Human Metagenomes Reveals Hidden Associations with Chronic Diseases.</title>
        <authorList>
            <person name="Tisza M.J."/>
            <person name="Buck C.B."/>
        </authorList>
    </citation>
    <scope>NUCLEOTIDE SEQUENCE</scope>
    <source>
        <strain evidence="1">CtICF6</strain>
    </source>
</reference>
<dbReference type="EMBL" id="BK016104">
    <property type="protein sequence ID" value="DAF95192.1"/>
    <property type="molecule type" value="Genomic_DNA"/>
</dbReference>
<name>A0A8S5UL27_9CAUD</name>
<proteinExistence type="predicted"/>
<accession>A0A8S5UL27</accession>
<organism evidence="1">
    <name type="scientific">Siphoviridae sp. ctICF6</name>
    <dbReference type="NCBI Taxonomy" id="2825427"/>
    <lineage>
        <taxon>Viruses</taxon>
        <taxon>Duplodnaviria</taxon>
        <taxon>Heunggongvirae</taxon>
        <taxon>Uroviricota</taxon>
        <taxon>Caudoviricetes</taxon>
    </lineage>
</organism>
<sequence length="539" mass="62177">MAERIAIIGGEQYAEWIERDDKAQRLFKAYRDRWPEGDARCVAIGSELYVRFNNGDEMRRVYNVGDFDDKEEWCAQCGTPIDPDGGDCYFCDAFNCDAVLCDYCGDSLTCNGYYCPRHRVNEILMDSKEAKYVYPYAFGDGKQFTFGVEIELESKLSHDFVETVADSELIAGWSTDPSLGRNGVELQSNILDMSKLPALQRIVEGIPEYGENAGGHIHVARTDNQCASRWYWALRGLSAYQCRLLNMRHIDDDYWCSLNHGEYTGKHTAVNDEHADTIELRTFDCWYEGNASKLVPAVKWLRAMWRFFEKHPRGTIEASVIKHYSSCMADNVTDTPRRTLAERLNEARHLKAAQKAEEERERKGRAAEIRRRVEKNVMASRTARHSHGDTLPAMLEYRKHEERRERGRKRVEERLLAPEPCYAFPSRNLRPLHRYMQMATVLIEAGDKSPILDFFHLYHAHSGDNLWNGYEYINRHGDTATRVTKNIIHSRIARASHGKPTAEPLERTALRLLKRAGRPELSERYARIRKHIAATRAND</sequence>